<evidence type="ECO:0000256" key="2">
    <source>
        <dbReference type="ARBA" id="ARBA00022771"/>
    </source>
</evidence>
<reference evidence="5 6" key="1">
    <citation type="journal article" date="2015" name="Nat. Commun.">
        <title>Outbred genome sequencing and CRISPR/Cas9 gene editing in butterflies.</title>
        <authorList>
            <person name="Li X."/>
            <person name="Fan D."/>
            <person name="Zhang W."/>
            <person name="Liu G."/>
            <person name="Zhang L."/>
            <person name="Zhao L."/>
            <person name="Fang X."/>
            <person name="Chen L."/>
            <person name="Dong Y."/>
            <person name="Chen Y."/>
            <person name="Ding Y."/>
            <person name="Zhao R."/>
            <person name="Feng M."/>
            <person name="Zhu Y."/>
            <person name="Feng Y."/>
            <person name="Jiang X."/>
            <person name="Zhu D."/>
            <person name="Xiang H."/>
            <person name="Feng X."/>
            <person name="Li S."/>
            <person name="Wang J."/>
            <person name="Zhang G."/>
            <person name="Kronforst M.R."/>
            <person name="Wang W."/>
        </authorList>
    </citation>
    <scope>NUCLEOTIDE SEQUENCE [LARGE SCALE GENOMIC DNA]</scope>
    <source>
        <strain evidence="5">Ya'a_city_454_Pm</strain>
        <tissue evidence="5">Whole body</tissue>
    </source>
</reference>
<protein>
    <recommendedName>
        <fullName evidence="4">FLYWCH-type domain-containing protein</fullName>
    </recommendedName>
</protein>
<dbReference type="Proteomes" id="UP000053240">
    <property type="component" value="Unassembled WGS sequence"/>
</dbReference>
<dbReference type="InterPro" id="IPR007588">
    <property type="entry name" value="Znf_FLYWCH"/>
</dbReference>
<gene>
    <name evidence="5" type="ORF">RR48_05216</name>
</gene>
<organism evidence="5 6">
    <name type="scientific">Papilio machaon</name>
    <name type="common">Old World swallowtail butterfly</name>
    <dbReference type="NCBI Taxonomy" id="76193"/>
    <lineage>
        <taxon>Eukaryota</taxon>
        <taxon>Metazoa</taxon>
        <taxon>Ecdysozoa</taxon>
        <taxon>Arthropoda</taxon>
        <taxon>Hexapoda</taxon>
        <taxon>Insecta</taxon>
        <taxon>Pterygota</taxon>
        <taxon>Neoptera</taxon>
        <taxon>Endopterygota</taxon>
        <taxon>Lepidoptera</taxon>
        <taxon>Glossata</taxon>
        <taxon>Ditrysia</taxon>
        <taxon>Papilionoidea</taxon>
        <taxon>Papilionidae</taxon>
        <taxon>Papilioninae</taxon>
        <taxon>Papilio</taxon>
    </lineage>
</organism>
<keyword evidence="3" id="KW-0862">Zinc</keyword>
<dbReference type="AlphaFoldDB" id="A0A0N0PC79"/>
<dbReference type="GO" id="GO:0008270">
    <property type="term" value="F:zinc ion binding"/>
    <property type="evidence" value="ECO:0007669"/>
    <property type="project" value="UniProtKB-KW"/>
</dbReference>
<keyword evidence="6" id="KW-1185">Reference proteome</keyword>
<evidence type="ECO:0000313" key="5">
    <source>
        <dbReference type="EMBL" id="KPJ13107.1"/>
    </source>
</evidence>
<dbReference type="Gene3D" id="2.20.25.240">
    <property type="match status" value="1"/>
</dbReference>
<evidence type="ECO:0000313" key="6">
    <source>
        <dbReference type="Proteomes" id="UP000053240"/>
    </source>
</evidence>
<proteinExistence type="predicted"/>
<dbReference type="InParanoid" id="A0A0N0PC79"/>
<accession>A0A0N0PC79</accession>
<evidence type="ECO:0000259" key="4">
    <source>
        <dbReference type="Pfam" id="PF04500"/>
    </source>
</evidence>
<feature type="domain" description="FLYWCH-type" evidence="4">
    <location>
        <begin position="1"/>
        <end position="52"/>
    </location>
</feature>
<evidence type="ECO:0000256" key="3">
    <source>
        <dbReference type="ARBA" id="ARBA00022833"/>
    </source>
</evidence>
<name>A0A0N0PC79_PAPMA</name>
<evidence type="ECO:0000256" key="1">
    <source>
        <dbReference type="ARBA" id="ARBA00022723"/>
    </source>
</evidence>
<dbReference type="EMBL" id="KQ460650">
    <property type="protein sequence ID" value="KPJ13107.1"/>
    <property type="molecule type" value="Genomic_DNA"/>
</dbReference>
<sequence length="68" mass="7652">MLLLNEYVYSKIGNRAGGGTRYRCPNVNKGCKARAIVLDDGVILAANNEHNHEPLKYLKTNNGLYFRL</sequence>
<dbReference type="Pfam" id="PF04500">
    <property type="entry name" value="FLYWCH"/>
    <property type="match status" value="1"/>
</dbReference>
<keyword evidence="2" id="KW-0863">Zinc-finger</keyword>
<keyword evidence="1" id="KW-0479">Metal-binding</keyword>